<protein>
    <submittedName>
        <fullName evidence="1">Uncharacterized protein</fullName>
    </submittedName>
</protein>
<evidence type="ECO:0000313" key="1">
    <source>
        <dbReference type="EMBL" id="CAK0868726.1"/>
    </source>
</evidence>
<comment type="caution">
    <text evidence="1">The sequence shown here is derived from an EMBL/GenBank/DDBJ whole genome shotgun (WGS) entry which is preliminary data.</text>
</comment>
<evidence type="ECO:0000313" key="2">
    <source>
        <dbReference type="Proteomes" id="UP001189429"/>
    </source>
</evidence>
<proteinExistence type="predicted"/>
<gene>
    <name evidence="1" type="ORF">PCOR1329_LOCUS55301</name>
</gene>
<keyword evidence="2" id="KW-1185">Reference proteome</keyword>
<feature type="non-terminal residue" evidence="1">
    <location>
        <position position="537"/>
    </location>
</feature>
<accession>A0ABN9V9T0</accession>
<sequence>MYCQIAQHKRSLRLEILVRMGFLGRRFTWPDVGRGLDRRHCYAGVGGAAWVLEAFHEVSGVIANVMRSRVVLGFLPMQLQSLFASGLEVLAAPAYRSLLEQVGRTAAAMRRSDQKAFDLVRPSQLFMESIALGCHPRMVHMLLRLYRLPRRLKESGVHSEPFQVDQGILAGCAHAVCLLELLTLRARLRLREVHGNVVPRGIVGAVSVQYAGADSHGVKALRLTVELFQEDSRILGSCFNAKKSGIVVGAQPTKRLAKGSSIGCTHQMQSTGCRCRGWRITGPSMSLPTMFGNGPYDLVMPAAVTALKGRSTPAAEVASCAAAAGPPPRAHAAEDLNDALLDFFVKLGQALVPAGGGGPKSVSTPPRCGLAYLGSLFYSQLRKGDVQDGREGHTNVANWARRRLGKGGLFDEGIGALALPINETLREGKGGFYSAEKHWWLALLINPRGAGAGAEAEGISLVPMDSFMRMDWAYEPPVRALQDGEAEAYPVEVKGFTREGFMARVRFRASGDGSRGAPRAPPSKSLLLMAGQEFSVK</sequence>
<dbReference type="Proteomes" id="UP001189429">
    <property type="component" value="Unassembled WGS sequence"/>
</dbReference>
<name>A0ABN9V9T0_9DINO</name>
<organism evidence="1 2">
    <name type="scientific">Prorocentrum cordatum</name>
    <dbReference type="NCBI Taxonomy" id="2364126"/>
    <lineage>
        <taxon>Eukaryota</taxon>
        <taxon>Sar</taxon>
        <taxon>Alveolata</taxon>
        <taxon>Dinophyceae</taxon>
        <taxon>Prorocentrales</taxon>
        <taxon>Prorocentraceae</taxon>
        <taxon>Prorocentrum</taxon>
    </lineage>
</organism>
<reference evidence="1" key="1">
    <citation type="submission" date="2023-10" db="EMBL/GenBank/DDBJ databases">
        <authorList>
            <person name="Chen Y."/>
            <person name="Shah S."/>
            <person name="Dougan E. K."/>
            <person name="Thang M."/>
            <person name="Chan C."/>
        </authorList>
    </citation>
    <scope>NUCLEOTIDE SEQUENCE [LARGE SCALE GENOMIC DNA]</scope>
</reference>
<dbReference type="EMBL" id="CAUYUJ010016776">
    <property type="protein sequence ID" value="CAK0868726.1"/>
    <property type="molecule type" value="Genomic_DNA"/>
</dbReference>